<evidence type="ECO:0000313" key="4">
    <source>
        <dbReference type="Proteomes" id="UP000054481"/>
    </source>
</evidence>
<sequence length="386" mass="38732">MLFKTVTFAGLAALGSAHMVIDKFVPYGKDSLNNSPLAADGSDFPCKQRSGVYKSDGAKNVVKPGSEQPLEFKGSAVHGGGSCQISVTTDKEPTKDSTWKVIKSFQGGCPASGVSGNLGNDPSAMAPGHYNYTVPTGMPAGDYTIAWTWFNKIGNREMYMNCGPLTVEGSGGDSGYLNSLPDMFVANIGNGCKTADSTDLEFPDPGSDVATDPGSQVKLAPPTGNCPKGKGGKVSPPKAPSAPKYPGGDSGSAPAPTTSAGAYPGPTKSAGVPGGVFVTAPSSSAAATQPTAAPQPPSTPKQPANGGNGGSGPAPAGGHASGSPCSQEGEWNCVGGSSFQQCASGSWSPVQPMAAGTKCDAGESASLKMMAASVKRAARRAMHFSA</sequence>
<protein>
    <recommendedName>
        <fullName evidence="5">Chitin-binding type-4 domain-containing protein</fullName>
    </recommendedName>
</protein>
<keyword evidence="4" id="KW-1185">Reference proteome</keyword>
<dbReference type="Gene3D" id="2.70.50.70">
    <property type="match status" value="1"/>
</dbReference>
<dbReference type="PANTHER" id="PTHR36182:SF2">
    <property type="entry name" value="LYTIC POLYSACCHARIDE MONOOXYGENASE"/>
    <property type="match status" value="1"/>
</dbReference>
<accession>A0A0F7ZSQ0</accession>
<evidence type="ECO:0008006" key="5">
    <source>
        <dbReference type="Google" id="ProtNLM"/>
    </source>
</evidence>
<dbReference type="EMBL" id="KQ030562">
    <property type="protein sequence ID" value="KJZ71748.1"/>
    <property type="molecule type" value="Genomic_DNA"/>
</dbReference>
<feature type="signal peptide" evidence="2">
    <location>
        <begin position="1"/>
        <end position="17"/>
    </location>
</feature>
<gene>
    <name evidence="3" type="ORF">HIM_08833</name>
</gene>
<evidence type="ECO:0000256" key="1">
    <source>
        <dbReference type="SAM" id="MobiDB-lite"/>
    </source>
</evidence>
<feature type="chain" id="PRO_5002526054" description="Chitin-binding type-4 domain-containing protein" evidence="2">
    <location>
        <begin position="18"/>
        <end position="386"/>
    </location>
</feature>
<proteinExistence type="predicted"/>
<evidence type="ECO:0000313" key="3">
    <source>
        <dbReference type="EMBL" id="KJZ71748.1"/>
    </source>
</evidence>
<evidence type="ECO:0000256" key="2">
    <source>
        <dbReference type="SAM" id="SignalP"/>
    </source>
</evidence>
<feature type="compositionally biased region" description="Low complexity" evidence="1">
    <location>
        <begin position="233"/>
        <end position="247"/>
    </location>
</feature>
<dbReference type="AlphaFoldDB" id="A0A0F7ZSQ0"/>
<dbReference type="PANTHER" id="PTHR36182">
    <property type="entry name" value="PROTEIN, PUTATIVE (AFU_ORTHOLOGUE AFUA_6G10930)-RELATED"/>
    <property type="match status" value="1"/>
</dbReference>
<name>A0A0F7ZSQ0_9HYPO</name>
<reference evidence="3 4" key="1">
    <citation type="journal article" date="2014" name="Genome Biol. Evol.">
        <title>Comparative genomics and transcriptomics analyses reveal divergent lifestyle features of nematode endoparasitic fungus Hirsutella minnesotensis.</title>
        <authorList>
            <person name="Lai Y."/>
            <person name="Liu K."/>
            <person name="Zhang X."/>
            <person name="Zhang X."/>
            <person name="Li K."/>
            <person name="Wang N."/>
            <person name="Shu C."/>
            <person name="Wu Y."/>
            <person name="Wang C."/>
            <person name="Bushley K.E."/>
            <person name="Xiang M."/>
            <person name="Liu X."/>
        </authorList>
    </citation>
    <scope>NUCLEOTIDE SEQUENCE [LARGE SCALE GENOMIC DNA]</scope>
    <source>
        <strain evidence="3 4">3608</strain>
    </source>
</reference>
<feature type="compositionally biased region" description="Low complexity" evidence="1">
    <location>
        <begin position="279"/>
        <end position="292"/>
    </location>
</feature>
<dbReference type="Proteomes" id="UP000054481">
    <property type="component" value="Unassembled WGS sequence"/>
</dbReference>
<keyword evidence="2" id="KW-0732">Signal</keyword>
<feature type="region of interest" description="Disordered" evidence="1">
    <location>
        <begin position="197"/>
        <end position="327"/>
    </location>
</feature>
<organism evidence="3 4">
    <name type="scientific">Hirsutella minnesotensis 3608</name>
    <dbReference type="NCBI Taxonomy" id="1043627"/>
    <lineage>
        <taxon>Eukaryota</taxon>
        <taxon>Fungi</taxon>
        <taxon>Dikarya</taxon>
        <taxon>Ascomycota</taxon>
        <taxon>Pezizomycotina</taxon>
        <taxon>Sordariomycetes</taxon>
        <taxon>Hypocreomycetidae</taxon>
        <taxon>Hypocreales</taxon>
        <taxon>Ophiocordycipitaceae</taxon>
        <taxon>Hirsutella</taxon>
    </lineage>
</organism>
<dbReference type="OrthoDB" id="2342176at2759"/>
<feature type="compositionally biased region" description="Low complexity" evidence="1">
    <location>
        <begin position="313"/>
        <end position="326"/>
    </location>
</feature>